<dbReference type="HOGENOM" id="CLU_014322_9_5_10"/>
<dbReference type="InterPro" id="IPR050695">
    <property type="entry name" value="N-acetylmuramoyl_amidase_3"/>
</dbReference>
<dbReference type="AlphaFoldDB" id="Q3B4P2"/>
<dbReference type="PANTHER" id="PTHR30404:SF0">
    <property type="entry name" value="N-ACETYLMURAMOYL-L-ALANINE AMIDASE AMIC"/>
    <property type="match status" value="1"/>
</dbReference>
<dbReference type="CDD" id="cd02696">
    <property type="entry name" value="MurNAc-LAA"/>
    <property type="match status" value="1"/>
</dbReference>
<dbReference type="SUPFAM" id="SSF53187">
    <property type="entry name" value="Zn-dependent exopeptidases"/>
    <property type="match status" value="1"/>
</dbReference>
<dbReference type="GO" id="GO:0008745">
    <property type="term" value="F:N-acetylmuramoyl-L-alanine amidase activity"/>
    <property type="evidence" value="ECO:0007669"/>
    <property type="project" value="UniProtKB-EC"/>
</dbReference>
<dbReference type="SMART" id="SM00646">
    <property type="entry name" value="Ami_3"/>
    <property type="match status" value="1"/>
</dbReference>
<keyword evidence="6" id="KW-1185">Reference proteome</keyword>
<dbReference type="Gene3D" id="3.40.630.40">
    <property type="entry name" value="Zn-dependent exopeptidases"/>
    <property type="match status" value="1"/>
</dbReference>
<feature type="domain" description="MurNAc-LAA" evidence="4">
    <location>
        <begin position="79"/>
        <end position="204"/>
    </location>
</feature>
<dbReference type="GO" id="GO:0030288">
    <property type="term" value="C:outer membrane-bounded periplasmic space"/>
    <property type="evidence" value="ECO:0007669"/>
    <property type="project" value="TreeGrafter"/>
</dbReference>
<dbReference type="KEGG" id="plt:Plut_0820"/>
<dbReference type="InterPro" id="IPR002508">
    <property type="entry name" value="MurNAc-LAA_cat"/>
</dbReference>
<name>Q3B4P2_CHLL3</name>
<dbReference type="Proteomes" id="UP000002709">
    <property type="component" value="Chromosome"/>
</dbReference>
<evidence type="ECO:0000313" key="5">
    <source>
        <dbReference type="EMBL" id="ABB23689.1"/>
    </source>
</evidence>
<dbReference type="GO" id="GO:0009253">
    <property type="term" value="P:peptidoglycan catabolic process"/>
    <property type="evidence" value="ECO:0007669"/>
    <property type="project" value="InterPro"/>
</dbReference>
<comment type="catalytic activity">
    <reaction evidence="1">
        <text>Hydrolyzes the link between N-acetylmuramoyl residues and L-amino acid residues in certain cell-wall glycopeptides.</text>
        <dbReference type="EC" id="3.5.1.28"/>
    </reaction>
</comment>
<sequence>MTPSSSGTLFVILDNGHGSDTPGKRSPAWSDMAQLFEWEFNRAVVRRIAMSLRQAGIPLHVLVPEDEDVSVTRRIGRTNQIARDARAEGRRAVLLSVHANASPSVRHPGSGWECWTSNGGSRSDLLATMLYREAGMYLGRYPVRTDRRDGDPDKETDRFSLLSKTICPAVLTENLFMDNHDECRFLGSEEGRDLIARVHFEALIEYGREFATNHN</sequence>
<evidence type="ECO:0000256" key="1">
    <source>
        <dbReference type="ARBA" id="ARBA00001561"/>
    </source>
</evidence>
<dbReference type="eggNOG" id="COG0860">
    <property type="taxonomic scope" value="Bacteria"/>
</dbReference>
<dbReference type="PANTHER" id="PTHR30404">
    <property type="entry name" value="N-ACETYLMURAMOYL-L-ALANINE AMIDASE"/>
    <property type="match status" value="1"/>
</dbReference>
<evidence type="ECO:0000313" key="6">
    <source>
        <dbReference type="Proteomes" id="UP000002709"/>
    </source>
</evidence>
<accession>Q3B4P2</accession>
<reference evidence="6" key="1">
    <citation type="submission" date="2005-08" db="EMBL/GenBank/DDBJ databases">
        <title>Complete sequence of Pelodictyon luteolum DSM 273.</title>
        <authorList>
            <consortium name="US DOE Joint Genome Institute"/>
            <person name="Copeland A."/>
            <person name="Lucas S."/>
            <person name="Lapidus A."/>
            <person name="Barry K."/>
            <person name="Detter J.C."/>
            <person name="Glavina T."/>
            <person name="Hammon N."/>
            <person name="Israni S."/>
            <person name="Pitluck S."/>
            <person name="Bryant D."/>
            <person name="Schmutz J."/>
            <person name="Larimer F."/>
            <person name="Land M."/>
            <person name="Kyrpides N."/>
            <person name="Ivanova N."/>
            <person name="Richardson P."/>
        </authorList>
    </citation>
    <scope>NUCLEOTIDE SEQUENCE [LARGE SCALE GENOMIC DNA]</scope>
    <source>
        <strain evidence="6">DSM 273 / BCRC 81028 / 2530</strain>
    </source>
</reference>
<dbReference type="Pfam" id="PF01520">
    <property type="entry name" value="Amidase_3"/>
    <property type="match status" value="1"/>
</dbReference>
<dbReference type="EMBL" id="CP000096">
    <property type="protein sequence ID" value="ABB23689.1"/>
    <property type="molecule type" value="Genomic_DNA"/>
</dbReference>
<evidence type="ECO:0000256" key="3">
    <source>
        <dbReference type="ARBA" id="ARBA00022801"/>
    </source>
</evidence>
<proteinExistence type="predicted"/>
<dbReference type="OrthoDB" id="1523598at2"/>
<keyword evidence="3 5" id="KW-0378">Hydrolase</keyword>
<dbReference type="RefSeq" id="WP_011357563.1">
    <property type="nucleotide sequence ID" value="NC_007512.1"/>
</dbReference>
<gene>
    <name evidence="5" type="ordered locus">Plut_0820</name>
</gene>
<evidence type="ECO:0000256" key="2">
    <source>
        <dbReference type="ARBA" id="ARBA00011901"/>
    </source>
</evidence>
<dbReference type="EC" id="3.5.1.28" evidence="2"/>
<evidence type="ECO:0000259" key="4">
    <source>
        <dbReference type="SMART" id="SM00646"/>
    </source>
</evidence>
<protein>
    <recommendedName>
        <fullName evidence="2">N-acetylmuramoyl-L-alanine amidase</fullName>
        <ecNumber evidence="2">3.5.1.28</ecNumber>
    </recommendedName>
</protein>
<organism evidence="5 6">
    <name type="scientific">Chlorobium luteolum (strain DSM 273 / BCRC 81028 / 2530)</name>
    <name type="common">Pelodictyon luteolum</name>
    <dbReference type="NCBI Taxonomy" id="319225"/>
    <lineage>
        <taxon>Bacteria</taxon>
        <taxon>Pseudomonadati</taxon>
        <taxon>Chlorobiota</taxon>
        <taxon>Chlorobiia</taxon>
        <taxon>Chlorobiales</taxon>
        <taxon>Chlorobiaceae</taxon>
        <taxon>Chlorobium/Pelodictyon group</taxon>
        <taxon>Pelodictyon</taxon>
    </lineage>
</organism>
<dbReference type="STRING" id="319225.Plut_0820"/>